<accession>A0A6J4NTK3</accession>
<evidence type="ECO:0000256" key="1">
    <source>
        <dbReference type="SAM" id="MobiDB-lite"/>
    </source>
</evidence>
<sequence>MQKQLLKMNLPEKQGIGRFYFVAALCLSLVFTLFGVQAIQAQNRKTKKRIVKKPNPVIAKNNQLQNDKLNVNLTPVMPVAVVNSAETDFLSGEASVLVNPKQPTVVRLGLAQNAVSIVEFPASDGIYYIHEGNPKMVSVFQSPTKESDRSITIYPGEGFVSGRADSGANPPSATITLQMRSGLVLVLEFVPVSALSKNAHRCVINYNRDEVISARRTAGLAFNLGEEANRTNLKNTKANSKLVGASGGNETTEANSTDENDSGNVQIARASLQIERGVFSRKADDKSTKQPKSGMELSRLVNKRLADCLKNPKKNLGAWSKANLGLSLAISPVTEVDSEQRILIVAVRNEATANLRLVPGTPELQIQTVDEQGKALQTERIDRVYVETTSFEGLITPGSTAYYAIVYRAPVMGASQRLMVLASHREAADTPSTITLPTVNETTKE</sequence>
<proteinExistence type="predicted"/>
<gene>
    <name evidence="2" type="ORF">AVDCRST_MAG74-1125</name>
</gene>
<dbReference type="EMBL" id="CADCUR010000094">
    <property type="protein sequence ID" value="CAA9393276.1"/>
    <property type="molecule type" value="Genomic_DNA"/>
</dbReference>
<dbReference type="AlphaFoldDB" id="A0A6J4NTK3"/>
<reference evidence="2" key="1">
    <citation type="submission" date="2020-02" db="EMBL/GenBank/DDBJ databases">
        <authorList>
            <person name="Meier V. D."/>
        </authorList>
    </citation>
    <scope>NUCLEOTIDE SEQUENCE</scope>
    <source>
        <strain evidence="2">AVDCRST_MAG74</strain>
    </source>
</reference>
<name>A0A6J4NTK3_9BACT</name>
<protein>
    <submittedName>
        <fullName evidence="2">Uncharacterized protein</fullName>
    </submittedName>
</protein>
<feature type="region of interest" description="Disordered" evidence="1">
    <location>
        <begin position="238"/>
        <end position="263"/>
    </location>
</feature>
<organism evidence="2">
    <name type="scientific">uncultured Pyrinomonadaceae bacterium</name>
    <dbReference type="NCBI Taxonomy" id="2283094"/>
    <lineage>
        <taxon>Bacteria</taxon>
        <taxon>Pseudomonadati</taxon>
        <taxon>Acidobacteriota</taxon>
        <taxon>Blastocatellia</taxon>
        <taxon>Blastocatellales</taxon>
        <taxon>Pyrinomonadaceae</taxon>
        <taxon>environmental samples</taxon>
    </lineage>
</organism>
<evidence type="ECO:0000313" key="2">
    <source>
        <dbReference type="EMBL" id="CAA9393276.1"/>
    </source>
</evidence>